<organism evidence="1 2">
    <name type="scientific">Frigoriglobus tundricola</name>
    <dbReference type="NCBI Taxonomy" id="2774151"/>
    <lineage>
        <taxon>Bacteria</taxon>
        <taxon>Pseudomonadati</taxon>
        <taxon>Planctomycetota</taxon>
        <taxon>Planctomycetia</taxon>
        <taxon>Gemmatales</taxon>
        <taxon>Gemmataceae</taxon>
        <taxon>Frigoriglobus</taxon>
    </lineage>
</organism>
<evidence type="ECO:0000313" key="2">
    <source>
        <dbReference type="Proteomes" id="UP000503447"/>
    </source>
</evidence>
<dbReference type="KEGG" id="ftj:FTUN_7951"/>
<proteinExistence type="predicted"/>
<name>A0A6M5Z3M7_9BACT</name>
<dbReference type="AlphaFoldDB" id="A0A6M5Z3M7"/>
<gene>
    <name evidence="1" type="ORF">FTUN_7951</name>
</gene>
<sequence>MPPEAATQITKAERDHVVKWITATLDAADELDRTRPDPGRPVCAAHAG</sequence>
<evidence type="ECO:0000313" key="1">
    <source>
        <dbReference type="EMBL" id="QJX00325.1"/>
    </source>
</evidence>
<keyword evidence="2" id="KW-1185">Reference proteome</keyword>
<dbReference type="Proteomes" id="UP000503447">
    <property type="component" value="Chromosome"/>
</dbReference>
<dbReference type="EMBL" id="CP053452">
    <property type="protein sequence ID" value="QJX00325.1"/>
    <property type="molecule type" value="Genomic_DNA"/>
</dbReference>
<protein>
    <submittedName>
        <fullName evidence="1">Uncharacterized protein</fullName>
    </submittedName>
</protein>
<reference evidence="2" key="1">
    <citation type="submission" date="2020-05" db="EMBL/GenBank/DDBJ databases">
        <title>Frigoriglobus tundricola gen. nov., sp. nov., a psychrotolerant cellulolytic planctomycete of the family Gemmataceae with two divergent copies of 16S rRNA gene.</title>
        <authorList>
            <person name="Kulichevskaya I.S."/>
            <person name="Ivanova A.A."/>
            <person name="Naumoff D.G."/>
            <person name="Beletsky A.V."/>
            <person name="Rijpstra W.I.C."/>
            <person name="Sinninghe Damste J.S."/>
            <person name="Mardanov A.V."/>
            <person name="Ravin N.V."/>
            <person name="Dedysh S.N."/>
        </authorList>
    </citation>
    <scope>NUCLEOTIDE SEQUENCE [LARGE SCALE GENOMIC DNA]</scope>
    <source>
        <strain evidence="2">PL17</strain>
    </source>
</reference>
<dbReference type="RefSeq" id="WP_171475099.1">
    <property type="nucleotide sequence ID" value="NZ_CP053452.2"/>
</dbReference>
<accession>A0A6M5Z3M7</accession>